<feature type="transmembrane region" description="Helical" evidence="2">
    <location>
        <begin position="78"/>
        <end position="100"/>
    </location>
</feature>
<dbReference type="Proteomes" id="UP000563898">
    <property type="component" value="Unassembled WGS sequence"/>
</dbReference>
<accession>A0A846WJ75</accession>
<sequence>MTAPDLAAPQAGPPGRAERSRSAPAGLAPGEHGFRLMIPWWFHPLWIAAIFVALLPISAALIPTSAFTLWKTPRYIDATIGMTGFLSGLSLLVGLAVFTLRVRPGVTIVRVSASAVARLRAIAVGAFVLALFGYGIWIALSFLRGTTVTDFVNVITLQEGAISALKKMNPPVAGITTFTQLGPVAAGVMMMLRRMGVRAYTWQMVVLVALAVYRSFFYGERLAIIEVGLPLIFLYFAVQPMRAGTAPGAQIARGGPIERVMRKTAPFFAIPAIWGLFAVFEYSRSWLYYRNIVTTSFTEYISTRLAGYYVTTANNSAMYHAAVAGKPHDPYYSFAAVWDGPGMSMIAGRPEIAGLDPQQWWKMMLESSANPEFNNQGTFLITDADLGTPLSMLYWFLLGLAVGYLFYRATQGSLVSLLAYSLTIMGLLEVSRIIYWSQGRFIPILLALLVIAVLLPGPKRREIHASG</sequence>
<dbReference type="AlphaFoldDB" id="A0A846WJ75"/>
<feature type="transmembrane region" description="Helical" evidence="2">
    <location>
        <begin position="260"/>
        <end position="280"/>
    </location>
</feature>
<name>A0A846WJ75_9ACTN</name>
<dbReference type="EMBL" id="JAAXPC010000001">
    <property type="protein sequence ID" value="NKY00431.1"/>
    <property type="molecule type" value="Genomic_DNA"/>
</dbReference>
<feature type="region of interest" description="Disordered" evidence="1">
    <location>
        <begin position="1"/>
        <end position="24"/>
    </location>
</feature>
<keyword evidence="2" id="KW-1133">Transmembrane helix</keyword>
<feature type="transmembrane region" description="Helical" evidence="2">
    <location>
        <begin position="441"/>
        <end position="457"/>
    </location>
</feature>
<evidence type="ECO:0000313" key="3">
    <source>
        <dbReference type="EMBL" id="NKY00431.1"/>
    </source>
</evidence>
<gene>
    <name evidence="3" type="ORF">HGA05_02405</name>
</gene>
<proteinExistence type="predicted"/>
<keyword evidence="2" id="KW-0472">Membrane</keyword>
<comment type="caution">
    <text evidence="3">The sequence shown here is derived from an EMBL/GenBank/DDBJ whole genome shotgun (WGS) entry which is preliminary data.</text>
</comment>
<evidence type="ECO:0000256" key="2">
    <source>
        <dbReference type="SAM" id="Phobius"/>
    </source>
</evidence>
<evidence type="ECO:0000256" key="1">
    <source>
        <dbReference type="SAM" id="MobiDB-lite"/>
    </source>
</evidence>
<protein>
    <submittedName>
        <fullName evidence="3">Oligosaccharide repeat unit polymerase</fullName>
    </submittedName>
</protein>
<feature type="transmembrane region" description="Helical" evidence="2">
    <location>
        <begin position="121"/>
        <end position="143"/>
    </location>
</feature>
<feature type="transmembrane region" description="Helical" evidence="2">
    <location>
        <begin position="222"/>
        <end position="239"/>
    </location>
</feature>
<feature type="transmembrane region" description="Helical" evidence="2">
    <location>
        <begin position="172"/>
        <end position="192"/>
    </location>
</feature>
<reference evidence="3 4" key="1">
    <citation type="submission" date="2020-04" db="EMBL/GenBank/DDBJ databases">
        <title>MicrobeNet Type strains.</title>
        <authorList>
            <person name="Nicholson A.C."/>
        </authorList>
    </citation>
    <scope>NUCLEOTIDE SEQUENCE [LARGE SCALE GENOMIC DNA]</scope>
    <source>
        <strain evidence="3 4">ATCC BAA-14</strain>
    </source>
</reference>
<feature type="transmembrane region" description="Helical" evidence="2">
    <location>
        <begin position="45"/>
        <end position="66"/>
    </location>
</feature>
<feature type="transmembrane region" description="Helical" evidence="2">
    <location>
        <begin position="414"/>
        <end position="435"/>
    </location>
</feature>
<evidence type="ECO:0000313" key="4">
    <source>
        <dbReference type="Proteomes" id="UP000563898"/>
    </source>
</evidence>
<feature type="transmembrane region" description="Helical" evidence="2">
    <location>
        <begin position="386"/>
        <end position="407"/>
    </location>
</feature>
<feature type="transmembrane region" description="Helical" evidence="2">
    <location>
        <begin position="199"/>
        <end position="216"/>
    </location>
</feature>
<dbReference type="RefSeq" id="WP_006371062.1">
    <property type="nucleotide sequence ID" value="NZ_JAAXPC010000001.1"/>
</dbReference>
<organism evidence="3 4">
    <name type="scientific">Gordonia polyisoprenivorans</name>
    <dbReference type="NCBI Taxonomy" id="84595"/>
    <lineage>
        <taxon>Bacteria</taxon>
        <taxon>Bacillati</taxon>
        <taxon>Actinomycetota</taxon>
        <taxon>Actinomycetes</taxon>
        <taxon>Mycobacteriales</taxon>
        <taxon>Gordoniaceae</taxon>
        <taxon>Gordonia</taxon>
    </lineage>
</organism>
<keyword evidence="2" id="KW-0812">Transmembrane</keyword>